<sequence length="134" mass="16425">MIIIITTAYYYILSSRKKEKELKKKETVNFFFSDKINYEKVIIDKRNGLLDDEDSRILEILSVFEKMSISIKTKVYDEEVILEYYGKYMIHFFKEFKFFILIRREKSGNPYLFIEYEKLVNRINKNDKSQNYYE</sequence>
<reference evidence="1 2" key="1">
    <citation type="submission" date="2020-04" db="EMBL/GenBank/DDBJ databases">
        <title>Flammeovirga sp. SR4, a novel species isolated from seawater.</title>
        <authorList>
            <person name="Wang X."/>
        </authorList>
    </citation>
    <scope>NUCLEOTIDE SEQUENCE [LARGE SCALE GENOMIC DNA]</scope>
    <source>
        <strain evidence="1 2">SR4</strain>
    </source>
</reference>
<comment type="caution">
    <text evidence="1">The sequence shown here is derived from an EMBL/GenBank/DDBJ whole genome shotgun (WGS) entry which is preliminary data.</text>
</comment>
<proteinExistence type="predicted"/>
<dbReference type="RefSeq" id="WP_168882394.1">
    <property type="nucleotide sequence ID" value="NZ_JABAIL010000003.1"/>
</dbReference>
<dbReference type="InterPro" id="IPR031876">
    <property type="entry name" value="DUF4760"/>
</dbReference>
<gene>
    <name evidence="1" type="ORF">HGP29_10700</name>
</gene>
<accession>A0A7X8SK21</accession>
<protein>
    <submittedName>
        <fullName evidence="1">DUF4760 domain-containing protein</fullName>
    </submittedName>
</protein>
<dbReference type="AlphaFoldDB" id="A0A7X8SK21"/>
<evidence type="ECO:0000313" key="2">
    <source>
        <dbReference type="Proteomes" id="UP000585050"/>
    </source>
</evidence>
<name>A0A7X8SK21_9BACT</name>
<keyword evidence="2" id="KW-1185">Reference proteome</keyword>
<dbReference type="EMBL" id="JABAIL010000003">
    <property type="protein sequence ID" value="NLR91678.1"/>
    <property type="molecule type" value="Genomic_DNA"/>
</dbReference>
<evidence type="ECO:0000313" key="1">
    <source>
        <dbReference type="EMBL" id="NLR91678.1"/>
    </source>
</evidence>
<organism evidence="1 2">
    <name type="scientific">Flammeovirga agarivorans</name>
    <dbReference type="NCBI Taxonomy" id="2726742"/>
    <lineage>
        <taxon>Bacteria</taxon>
        <taxon>Pseudomonadati</taxon>
        <taxon>Bacteroidota</taxon>
        <taxon>Cytophagia</taxon>
        <taxon>Cytophagales</taxon>
        <taxon>Flammeovirgaceae</taxon>
        <taxon>Flammeovirga</taxon>
    </lineage>
</organism>
<dbReference type="Pfam" id="PF15956">
    <property type="entry name" value="DUF4760"/>
    <property type="match status" value="1"/>
</dbReference>
<dbReference type="Proteomes" id="UP000585050">
    <property type="component" value="Unassembled WGS sequence"/>
</dbReference>